<gene>
    <name evidence="1" type="primary">SOS2_2</name>
    <name evidence="1" type="ORF">GOODEAATRI_019773</name>
</gene>
<comment type="caution">
    <text evidence="1">The sequence shown here is derived from an EMBL/GenBank/DDBJ whole genome shotgun (WGS) entry which is preliminary data.</text>
</comment>
<evidence type="ECO:0000313" key="1">
    <source>
        <dbReference type="EMBL" id="MEQ2178977.1"/>
    </source>
</evidence>
<dbReference type="EMBL" id="JAHRIO010061755">
    <property type="protein sequence ID" value="MEQ2178977.1"/>
    <property type="molecule type" value="Genomic_DNA"/>
</dbReference>
<reference evidence="1 2" key="1">
    <citation type="submission" date="2021-06" db="EMBL/GenBank/DDBJ databases">
        <authorList>
            <person name="Palmer J.M."/>
        </authorList>
    </citation>
    <scope>NUCLEOTIDE SEQUENCE [LARGE SCALE GENOMIC DNA]</scope>
    <source>
        <strain evidence="1 2">GA_2019</strain>
        <tissue evidence="1">Muscle</tissue>
    </source>
</reference>
<name>A0ABV0P6A6_9TELE</name>
<accession>A0ABV0P6A6</accession>
<dbReference type="Proteomes" id="UP001476798">
    <property type="component" value="Unassembled WGS sequence"/>
</dbReference>
<organism evidence="1 2">
    <name type="scientific">Goodea atripinnis</name>
    <dbReference type="NCBI Taxonomy" id="208336"/>
    <lineage>
        <taxon>Eukaryota</taxon>
        <taxon>Metazoa</taxon>
        <taxon>Chordata</taxon>
        <taxon>Craniata</taxon>
        <taxon>Vertebrata</taxon>
        <taxon>Euteleostomi</taxon>
        <taxon>Actinopterygii</taxon>
        <taxon>Neopterygii</taxon>
        <taxon>Teleostei</taxon>
        <taxon>Neoteleostei</taxon>
        <taxon>Acanthomorphata</taxon>
        <taxon>Ovalentaria</taxon>
        <taxon>Atherinomorphae</taxon>
        <taxon>Cyprinodontiformes</taxon>
        <taxon>Goodeidae</taxon>
        <taxon>Goodea</taxon>
    </lineage>
</organism>
<keyword evidence="2" id="KW-1185">Reference proteome</keyword>
<feature type="non-terminal residue" evidence="1">
    <location>
        <position position="1"/>
    </location>
</feature>
<dbReference type="SUPFAM" id="SSF48065">
    <property type="entry name" value="DBL homology domain (DH-domain)"/>
    <property type="match status" value="1"/>
</dbReference>
<sequence length="92" mass="10399">DVEVIFSNILDIHELTVKLLGLIEDAVEMTADGSPHPLVGSCFEDLAEEQAFDPYETLSQDILGKKFNEHFHEMMQRQTVRQHFGVRVLTGA</sequence>
<evidence type="ECO:0000313" key="2">
    <source>
        <dbReference type="Proteomes" id="UP001476798"/>
    </source>
</evidence>
<dbReference type="Gene3D" id="1.20.900.10">
    <property type="entry name" value="Dbl homology (DH) domain"/>
    <property type="match status" value="1"/>
</dbReference>
<proteinExistence type="predicted"/>
<dbReference type="InterPro" id="IPR035899">
    <property type="entry name" value="DBL_dom_sf"/>
</dbReference>
<protein>
    <submittedName>
        <fullName evidence="1">Son of sevenless 2</fullName>
    </submittedName>
</protein>